<dbReference type="Pfam" id="PF14529">
    <property type="entry name" value="Exo_endo_phos_2"/>
    <property type="match status" value="1"/>
</dbReference>
<feature type="domain" description="PHD-type" evidence="6">
    <location>
        <begin position="222"/>
        <end position="279"/>
    </location>
</feature>
<accession>A0A9Q0MPR6</accession>
<dbReference type="InterPro" id="IPR011011">
    <property type="entry name" value="Znf_FYVE_PHD"/>
</dbReference>
<proteinExistence type="predicted"/>
<dbReference type="InterPro" id="IPR001965">
    <property type="entry name" value="Znf_PHD"/>
</dbReference>
<sequence length="872" mass="100327">MTRVLYSQSALHEGIDSNPLLLSSLSLNFSAKIFVFVFEIPIGRSIYISFLCNNKELNQMQISQSIISIIVFNTLHSAKRSHTFIKRYRITIYHLKLKLFTSDIFPRALNSITKFFHTSHMIANTVSYLKEEEELLKSDSEDCLLSDSVSKISIAEIVKNSERSQYRKKCSVTSPTRPSEQNTVRSETPYESHTKATRLKATHPKLKFSKEVTFKTIEMNNKEICYICEDEATDTNSIKCEAVCERAMHAKCVGMNKTVCKAYNELDNLFYMCNECIGDSLKAVNNKLNKILSTVQIYDERIARFESDMRDVKQCVSEIKSAMCEQSENSNNVYSNICPTLKDKSENLMSSKNINRKVKSKSSIVIVKPKKGQNCELTEKDFKQQIDPNQVQVNRLRKGPEGGLAVWCDSRVDSDKLEKIAIDKLGENYIIEPQKEQCVMLKITDIAEELSEEELIGALKSQNELVVDKQIKMVNFYKANRSFSAIIEVLSETSDIKICAHVDEIRDLMFRRKPLIVILSETCTTSEIKDCEIECEGYQTHRVDSHTRMTGGCCIYVSKSLSSELVSSKSINKAVWLLSVKVSNFNCIFTAIYNSPAASKRMCINIFNEWCDDELDLTQKNIIAGDFNIDMMKNTTYPNQLRDITLCSGIKQCVKQYTRITEKSKTMIDLVLTNCDLNVDVLINDIISDHATLKINVEDFNKNKCDAYKVFKQKLVGYSKEKMVDKLKQFDWEIASKSLNDKANLIVTRISECVKEFVKTVEVKNYKENAWYDNELIKNGMVPKYLLEGCKRNKECHQYNLRNNNDFRLPLYRKDNTQRMLMYNGLKEFNDLPSVIKNEKQDLCHWLEISDWAIADNLAVDLLVFERLHQVR</sequence>
<dbReference type="AlphaFoldDB" id="A0A9Q0MPR6"/>
<evidence type="ECO:0000256" key="1">
    <source>
        <dbReference type="ARBA" id="ARBA00022723"/>
    </source>
</evidence>
<dbReference type="GO" id="GO:0008270">
    <property type="term" value="F:zinc ion binding"/>
    <property type="evidence" value="ECO:0007669"/>
    <property type="project" value="UniProtKB-KW"/>
</dbReference>
<feature type="compositionally biased region" description="Polar residues" evidence="5">
    <location>
        <begin position="171"/>
        <end position="187"/>
    </location>
</feature>
<dbReference type="Gene3D" id="3.60.10.10">
    <property type="entry name" value="Endonuclease/exonuclease/phosphatase"/>
    <property type="match status" value="1"/>
</dbReference>
<feature type="region of interest" description="Disordered" evidence="5">
    <location>
        <begin position="170"/>
        <end position="196"/>
    </location>
</feature>
<evidence type="ECO:0000313" key="7">
    <source>
        <dbReference type="EMBL" id="KAJ6634609.1"/>
    </source>
</evidence>
<evidence type="ECO:0000259" key="6">
    <source>
        <dbReference type="PROSITE" id="PS50016"/>
    </source>
</evidence>
<dbReference type="InterPro" id="IPR019787">
    <property type="entry name" value="Znf_PHD-finger"/>
</dbReference>
<reference evidence="7" key="1">
    <citation type="submission" date="2022-07" db="EMBL/GenBank/DDBJ databases">
        <authorList>
            <person name="Trinca V."/>
            <person name="Uliana J.V.C."/>
            <person name="Torres T.T."/>
            <person name="Ward R.J."/>
            <person name="Monesi N."/>
        </authorList>
    </citation>
    <scope>NUCLEOTIDE SEQUENCE</scope>
    <source>
        <strain evidence="7">HSMRA1968</strain>
        <tissue evidence="7">Whole embryos</tissue>
    </source>
</reference>
<protein>
    <recommendedName>
        <fullName evidence="6">PHD-type domain-containing protein</fullName>
    </recommendedName>
</protein>
<name>A0A9Q0MPR6_9DIPT</name>
<dbReference type="InterPro" id="IPR036691">
    <property type="entry name" value="Endo/exonu/phosph_ase_sf"/>
</dbReference>
<dbReference type="PANTHER" id="PTHR33776:SF3">
    <property type="entry name" value="PHD-TYPE DOMAIN-CONTAINING PROTEIN"/>
    <property type="match status" value="1"/>
</dbReference>
<evidence type="ECO:0000256" key="2">
    <source>
        <dbReference type="ARBA" id="ARBA00022771"/>
    </source>
</evidence>
<dbReference type="InterPro" id="IPR005135">
    <property type="entry name" value="Endo/exonuclease/phosphatase"/>
</dbReference>
<keyword evidence="1" id="KW-0479">Metal-binding</keyword>
<keyword evidence="8" id="KW-1185">Reference proteome</keyword>
<dbReference type="EMBL" id="WJQU01000004">
    <property type="protein sequence ID" value="KAJ6634609.1"/>
    <property type="molecule type" value="Genomic_DNA"/>
</dbReference>
<dbReference type="GO" id="GO:0003824">
    <property type="term" value="F:catalytic activity"/>
    <property type="evidence" value="ECO:0007669"/>
    <property type="project" value="InterPro"/>
</dbReference>
<evidence type="ECO:0000256" key="4">
    <source>
        <dbReference type="PROSITE-ProRule" id="PRU00146"/>
    </source>
</evidence>
<dbReference type="Proteomes" id="UP001151699">
    <property type="component" value="Chromosome C"/>
</dbReference>
<dbReference type="PROSITE" id="PS50016">
    <property type="entry name" value="ZF_PHD_2"/>
    <property type="match status" value="1"/>
</dbReference>
<keyword evidence="3" id="KW-0862">Zinc</keyword>
<dbReference type="PANTHER" id="PTHR33776">
    <property type="entry name" value="ENDO/EXONUCLEASE/PHOSPHATASE DOMAIN-CONTAINING PROTEIN"/>
    <property type="match status" value="1"/>
</dbReference>
<evidence type="ECO:0000313" key="8">
    <source>
        <dbReference type="Proteomes" id="UP001151699"/>
    </source>
</evidence>
<dbReference type="SUPFAM" id="SSF57903">
    <property type="entry name" value="FYVE/PHD zinc finger"/>
    <property type="match status" value="1"/>
</dbReference>
<gene>
    <name evidence="7" type="ORF">Bhyg_13184</name>
</gene>
<dbReference type="SMART" id="SM00249">
    <property type="entry name" value="PHD"/>
    <property type="match status" value="1"/>
</dbReference>
<evidence type="ECO:0000256" key="3">
    <source>
        <dbReference type="ARBA" id="ARBA00022833"/>
    </source>
</evidence>
<dbReference type="SUPFAM" id="SSF56219">
    <property type="entry name" value="DNase I-like"/>
    <property type="match status" value="1"/>
</dbReference>
<keyword evidence="2 4" id="KW-0863">Zinc-finger</keyword>
<evidence type="ECO:0000256" key="5">
    <source>
        <dbReference type="SAM" id="MobiDB-lite"/>
    </source>
</evidence>
<organism evidence="7 8">
    <name type="scientific">Pseudolycoriella hygida</name>
    <dbReference type="NCBI Taxonomy" id="35572"/>
    <lineage>
        <taxon>Eukaryota</taxon>
        <taxon>Metazoa</taxon>
        <taxon>Ecdysozoa</taxon>
        <taxon>Arthropoda</taxon>
        <taxon>Hexapoda</taxon>
        <taxon>Insecta</taxon>
        <taxon>Pterygota</taxon>
        <taxon>Neoptera</taxon>
        <taxon>Endopterygota</taxon>
        <taxon>Diptera</taxon>
        <taxon>Nematocera</taxon>
        <taxon>Sciaroidea</taxon>
        <taxon>Sciaridae</taxon>
        <taxon>Pseudolycoriella</taxon>
    </lineage>
</organism>
<dbReference type="Gene3D" id="3.30.40.10">
    <property type="entry name" value="Zinc/RING finger domain, C3HC4 (zinc finger)"/>
    <property type="match status" value="1"/>
</dbReference>
<dbReference type="InterPro" id="IPR013083">
    <property type="entry name" value="Znf_RING/FYVE/PHD"/>
</dbReference>
<dbReference type="OrthoDB" id="7791090at2759"/>
<comment type="caution">
    <text evidence="7">The sequence shown here is derived from an EMBL/GenBank/DDBJ whole genome shotgun (WGS) entry which is preliminary data.</text>
</comment>